<dbReference type="Proteomes" id="UP000319825">
    <property type="component" value="Unassembled WGS sequence"/>
</dbReference>
<comment type="caution">
    <text evidence="2">The sequence shown here is derived from an EMBL/GenBank/DDBJ whole genome shotgun (WGS) entry which is preliminary data.</text>
</comment>
<organism evidence="2 3">
    <name type="scientific">Micromonospora olivasterospora</name>
    <dbReference type="NCBI Taxonomy" id="1880"/>
    <lineage>
        <taxon>Bacteria</taxon>
        <taxon>Bacillati</taxon>
        <taxon>Actinomycetota</taxon>
        <taxon>Actinomycetes</taxon>
        <taxon>Micromonosporales</taxon>
        <taxon>Micromonosporaceae</taxon>
        <taxon>Micromonospora</taxon>
    </lineage>
</organism>
<accession>A0A562I3U7</accession>
<gene>
    <name evidence="2" type="ORF">JD77_00310</name>
</gene>
<keyword evidence="3" id="KW-1185">Reference proteome</keyword>
<evidence type="ECO:0000256" key="1">
    <source>
        <dbReference type="SAM" id="MobiDB-lite"/>
    </source>
</evidence>
<name>A0A562I3U7_MICOL</name>
<dbReference type="AlphaFoldDB" id="A0A562I3U7"/>
<sequence>MALLDVLGPVALPGCVAGRGLGGPRAPRPERGSERPVHRVGHARLGVVEQHGAAAGSWGGAIVNR</sequence>
<dbReference type="EMBL" id="VLKE01000001">
    <property type="protein sequence ID" value="TWH65374.1"/>
    <property type="molecule type" value="Genomic_DNA"/>
</dbReference>
<proteinExistence type="predicted"/>
<reference evidence="2 3" key="1">
    <citation type="submission" date="2019-07" db="EMBL/GenBank/DDBJ databases">
        <title>R&amp;d 2014.</title>
        <authorList>
            <person name="Klenk H.-P."/>
        </authorList>
    </citation>
    <scope>NUCLEOTIDE SEQUENCE [LARGE SCALE GENOMIC DNA]</scope>
    <source>
        <strain evidence="2 3">DSM 43868</strain>
    </source>
</reference>
<feature type="compositionally biased region" description="Basic and acidic residues" evidence="1">
    <location>
        <begin position="27"/>
        <end position="37"/>
    </location>
</feature>
<feature type="region of interest" description="Disordered" evidence="1">
    <location>
        <begin position="18"/>
        <end position="37"/>
    </location>
</feature>
<protein>
    <submittedName>
        <fullName evidence="2">Uncharacterized protein</fullName>
    </submittedName>
</protein>
<evidence type="ECO:0000313" key="2">
    <source>
        <dbReference type="EMBL" id="TWH65374.1"/>
    </source>
</evidence>
<evidence type="ECO:0000313" key="3">
    <source>
        <dbReference type="Proteomes" id="UP000319825"/>
    </source>
</evidence>